<evidence type="ECO:0008006" key="3">
    <source>
        <dbReference type="Google" id="ProtNLM"/>
    </source>
</evidence>
<name>A0A6A4H059_9AGAR</name>
<dbReference type="EMBL" id="ML769639">
    <property type="protein sequence ID" value="KAE9391010.1"/>
    <property type="molecule type" value="Genomic_DNA"/>
</dbReference>
<proteinExistence type="predicted"/>
<keyword evidence="2" id="KW-1185">Reference proteome</keyword>
<dbReference type="Gene3D" id="3.30.559.10">
    <property type="entry name" value="Chloramphenicol acetyltransferase-like domain"/>
    <property type="match status" value="2"/>
</dbReference>
<dbReference type="OrthoDB" id="21502at2759"/>
<dbReference type="Proteomes" id="UP000799118">
    <property type="component" value="Unassembled WGS sequence"/>
</dbReference>
<sequence length="490" mass="54899">MAPDSVIPAGGSCTDTAILTAHDMAMAHISLTTGYIVENPNLDLAASVHAAALRVVDKWRLLAGRVEVDTRSKRLQIRVPHSDRDYSFQPPLHFTTTSYRTSIELDTYRVLERHNQATVIVRPPIQYFRDPSVPVTLAEYVARNAPILSIHISTLDNCICVGVTVPHGVFDRVGFGLVLKALHCEIKGLEWAPPLDASKVLDEVWEASTDAETGEDIPSGVSVLQSLMTWRIALLGTMSHTITTICQYLWPSRAPTLRDRTIYLSPDVVSAIVKCVEDSPHSSKTVTTGDILWAWLLKAGNKRNTEDREYIAMSMMSFRRTLAPLNPVFENYPQNLVLPSIFRVSAIASSSLHELALLHRRSLQENRTLAYFRAWAKLFVPQRNPSIIRRIKRIIFLLSISSATKKLPVWFYSNSSAAGLDQLVLDPTQLTMFFNYSALRSTAQYTAASWTYTLQNGGTMFNIRLMDDRMWDAIEEELTVLRNGKGPGHC</sequence>
<dbReference type="InterPro" id="IPR023213">
    <property type="entry name" value="CAT-like_dom_sf"/>
</dbReference>
<evidence type="ECO:0000313" key="2">
    <source>
        <dbReference type="Proteomes" id="UP000799118"/>
    </source>
</evidence>
<evidence type="ECO:0000313" key="1">
    <source>
        <dbReference type="EMBL" id="KAE9391010.1"/>
    </source>
</evidence>
<accession>A0A6A4H059</accession>
<organism evidence="1 2">
    <name type="scientific">Gymnopus androsaceus JB14</name>
    <dbReference type="NCBI Taxonomy" id="1447944"/>
    <lineage>
        <taxon>Eukaryota</taxon>
        <taxon>Fungi</taxon>
        <taxon>Dikarya</taxon>
        <taxon>Basidiomycota</taxon>
        <taxon>Agaricomycotina</taxon>
        <taxon>Agaricomycetes</taxon>
        <taxon>Agaricomycetidae</taxon>
        <taxon>Agaricales</taxon>
        <taxon>Marasmiineae</taxon>
        <taxon>Omphalotaceae</taxon>
        <taxon>Gymnopus</taxon>
    </lineage>
</organism>
<protein>
    <recommendedName>
        <fullName evidence="3">CoA-dependent acyltransferase</fullName>
    </recommendedName>
</protein>
<gene>
    <name evidence="1" type="ORF">BT96DRAFT_1062389</name>
</gene>
<reference evidence="1" key="1">
    <citation type="journal article" date="2019" name="Environ. Microbiol.">
        <title>Fungal ecological strategies reflected in gene transcription - a case study of two litter decomposers.</title>
        <authorList>
            <person name="Barbi F."/>
            <person name="Kohler A."/>
            <person name="Barry K."/>
            <person name="Baskaran P."/>
            <person name="Daum C."/>
            <person name="Fauchery L."/>
            <person name="Ihrmark K."/>
            <person name="Kuo A."/>
            <person name="LaButti K."/>
            <person name="Lipzen A."/>
            <person name="Morin E."/>
            <person name="Grigoriev I.V."/>
            <person name="Henrissat B."/>
            <person name="Lindahl B."/>
            <person name="Martin F."/>
        </authorList>
    </citation>
    <scope>NUCLEOTIDE SEQUENCE</scope>
    <source>
        <strain evidence="1">JB14</strain>
    </source>
</reference>
<dbReference type="AlphaFoldDB" id="A0A6A4H059"/>